<dbReference type="Gene3D" id="2.30.110.10">
    <property type="entry name" value="Electron Transport, Fmn-binding Protein, Chain A"/>
    <property type="match status" value="1"/>
</dbReference>
<evidence type="ECO:0000313" key="2">
    <source>
        <dbReference type="Proteomes" id="UP000660668"/>
    </source>
</evidence>
<comment type="caution">
    <text evidence="1">The sequence shown here is derived from an EMBL/GenBank/DDBJ whole genome shotgun (WGS) entry which is preliminary data.</text>
</comment>
<evidence type="ECO:0000313" key="1">
    <source>
        <dbReference type="EMBL" id="MBF4767143.1"/>
    </source>
</evidence>
<reference evidence="1" key="1">
    <citation type="submission" date="2020-11" db="EMBL/GenBank/DDBJ databases">
        <title>Nocardioides cynanchi sp. nov., isolated from soil of rhizosphere of Cynanchum wilfordii.</title>
        <authorList>
            <person name="Lee J.-S."/>
            <person name="Suh M.K."/>
            <person name="Kim J.-S."/>
        </authorList>
    </citation>
    <scope>NUCLEOTIDE SEQUENCE</scope>
    <source>
        <strain evidence="1">KCTC 19276</strain>
    </source>
</reference>
<organism evidence="1 2">
    <name type="scientific">Nocardioides agariphilus</name>
    <dbReference type="NCBI Taxonomy" id="433664"/>
    <lineage>
        <taxon>Bacteria</taxon>
        <taxon>Bacillati</taxon>
        <taxon>Actinomycetota</taxon>
        <taxon>Actinomycetes</taxon>
        <taxon>Propionibacteriales</taxon>
        <taxon>Nocardioidaceae</taxon>
        <taxon>Nocardioides</taxon>
    </lineage>
</organism>
<dbReference type="InterPro" id="IPR012349">
    <property type="entry name" value="Split_barrel_FMN-bd"/>
</dbReference>
<proteinExistence type="predicted"/>
<dbReference type="Proteomes" id="UP000660668">
    <property type="component" value="Unassembled WGS sequence"/>
</dbReference>
<gene>
    <name evidence="1" type="ORF">ISU10_05125</name>
</gene>
<dbReference type="EMBL" id="JADKPO010000005">
    <property type="protein sequence ID" value="MBF4767143.1"/>
    <property type="molecule type" value="Genomic_DNA"/>
</dbReference>
<dbReference type="Pfam" id="PF12900">
    <property type="entry name" value="Pyridox_ox_2"/>
    <property type="match status" value="1"/>
</dbReference>
<accession>A0A930YHM0</accession>
<keyword evidence="2" id="KW-1185">Reference proteome</keyword>
<sequence>MAALHELRYSECQALLRAGILGRLAVVAPDGPHVVPVNYSVTNDAVIIATTPDGLLARHGPGTRVAFEADHVDHGYEHGWSVMVRGTLAVLDDATEIARIRATWAPRPWASGSRSLLLKLPLTELSGRRLGSGWDPMSELPVPRA</sequence>
<protein>
    <submittedName>
        <fullName evidence="1">Pyridoxamine 5'-phosphate oxidase family protein</fullName>
    </submittedName>
</protein>
<dbReference type="AlphaFoldDB" id="A0A930YHM0"/>
<dbReference type="RefSeq" id="WP_194695299.1">
    <property type="nucleotide sequence ID" value="NZ_JADKPO010000005.1"/>
</dbReference>
<dbReference type="SUPFAM" id="SSF50475">
    <property type="entry name" value="FMN-binding split barrel"/>
    <property type="match status" value="1"/>
</dbReference>
<name>A0A930YHM0_9ACTN</name>
<dbReference type="InterPro" id="IPR024747">
    <property type="entry name" value="Pyridox_Oxase-rel"/>
</dbReference>